<dbReference type="Ensembl" id="ENSANAT00000049238.1">
    <property type="protein sequence ID" value="ENSANAP00000031194.1"/>
    <property type="gene ID" value="ENSANAG00000033328.1"/>
</dbReference>
<comment type="function">
    <text evidence="5">Involved in the maturation of the mitochondrial respiratory chain complex IV subunit MT-CO2/COX2. Thereby, may regulate early steps of complex IV assembly. Mitochondrial respiratory chain complex IV or cytochrome c oxidase is the component of the respiratory chain that catalyzes the transfer of electrons from intermembrane space cytochrome c to molecular oxygen in the matrix and as a consequence contributes to the proton gradient involved in mitochondrial ATP synthesis. May also be required for efficient formation of respiratory supercomplexes comprised of complexes III and IV.</text>
</comment>
<gene>
    <name evidence="7" type="primary">COA6</name>
</gene>
<dbReference type="GO" id="GO:0042775">
    <property type="term" value="P:mitochondrial ATP synthesis coupled electron transport"/>
    <property type="evidence" value="ECO:0007669"/>
    <property type="project" value="TreeGrafter"/>
</dbReference>
<protein>
    <recommendedName>
        <fullName evidence="6">Cytochrome c oxidase assembly factor 6 homolog</fullName>
    </recommendedName>
</protein>
<dbReference type="InterPro" id="IPR036549">
    <property type="entry name" value="CX6/COA6-like_sf"/>
</dbReference>
<evidence type="ECO:0000256" key="6">
    <source>
        <dbReference type="ARBA" id="ARBA00073932"/>
    </source>
</evidence>
<dbReference type="Gene3D" id="1.10.10.140">
    <property type="entry name" value="Cytochrome c oxidase, subunit VIb"/>
    <property type="match status" value="1"/>
</dbReference>
<dbReference type="Proteomes" id="UP000233020">
    <property type="component" value="Unplaced"/>
</dbReference>
<dbReference type="GeneTree" id="ENSGT00390000004094"/>
<evidence type="ECO:0000256" key="1">
    <source>
        <dbReference type="ARBA" id="ARBA00004569"/>
    </source>
</evidence>
<name>A0A2K5EDF6_AOTNA</name>
<dbReference type="PROSITE" id="PS51808">
    <property type="entry name" value="CHCH"/>
    <property type="match status" value="1"/>
</dbReference>
<dbReference type="InterPro" id="IPR042289">
    <property type="entry name" value="COA6"/>
</dbReference>
<keyword evidence="4" id="KW-1015">Disulfide bond</keyword>
<dbReference type="CDD" id="cd00926">
    <property type="entry name" value="Cyt_c_Oxidase_VIb"/>
    <property type="match status" value="1"/>
</dbReference>
<proteinExistence type="inferred from homology"/>
<evidence type="ECO:0000256" key="2">
    <source>
        <dbReference type="ARBA" id="ARBA00006425"/>
    </source>
</evidence>
<accession>A0A2K5EDF6</accession>
<dbReference type="FunFam" id="1.10.10.140:FF:000002">
    <property type="entry name" value="Cytochrome c oxidase assembly factor 6 homolog"/>
    <property type="match status" value="1"/>
</dbReference>
<evidence type="ECO:0000256" key="4">
    <source>
        <dbReference type="ARBA" id="ARBA00023157"/>
    </source>
</evidence>
<evidence type="ECO:0000313" key="7">
    <source>
        <dbReference type="Ensembl" id="ENSANAP00000031194.1"/>
    </source>
</evidence>
<dbReference type="GO" id="GO:0005507">
    <property type="term" value="F:copper ion binding"/>
    <property type="evidence" value="ECO:0007669"/>
    <property type="project" value="Ensembl"/>
</dbReference>
<evidence type="ECO:0000313" key="8">
    <source>
        <dbReference type="Proteomes" id="UP000233020"/>
    </source>
</evidence>
<dbReference type="GO" id="GO:0005654">
    <property type="term" value="C:nucleoplasm"/>
    <property type="evidence" value="ECO:0007669"/>
    <property type="project" value="Ensembl"/>
</dbReference>
<dbReference type="SUPFAM" id="SSF47694">
    <property type="entry name" value="Cytochrome c oxidase subunit h"/>
    <property type="match status" value="1"/>
</dbReference>
<evidence type="ECO:0000256" key="3">
    <source>
        <dbReference type="ARBA" id="ARBA00023128"/>
    </source>
</evidence>
<dbReference type="Pfam" id="PF02297">
    <property type="entry name" value="COX6B"/>
    <property type="match status" value="1"/>
</dbReference>
<dbReference type="AlphaFoldDB" id="A0A2K5EDF6"/>
<reference evidence="7" key="1">
    <citation type="submission" date="2025-08" db="UniProtKB">
        <authorList>
            <consortium name="Ensembl"/>
        </authorList>
    </citation>
    <scope>IDENTIFICATION</scope>
</reference>
<keyword evidence="3" id="KW-0496">Mitochondrion</keyword>
<comment type="similarity">
    <text evidence="2">Belongs to the cytochrome c oxidase subunit 6B family.</text>
</comment>
<dbReference type="GO" id="GO:0033617">
    <property type="term" value="P:mitochondrial respiratory chain complex IV assembly"/>
    <property type="evidence" value="ECO:0007669"/>
    <property type="project" value="Ensembl"/>
</dbReference>
<organism evidence="7 8">
    <name type="scientific">Aotus nancymaae</name>
    <name type="common">Ma's night monkey</name>
    <dbReference type="NCBI Taxonomy" id="37293"/>
    <lineage>
        <taxon>Eukaryota</taxon>
        <taxon>Metazoa</taxon>
        <taxon>Chordata</taxon>
        <taxon>Craniata</taxon>
        <taxon>Vertebrata</taxon>
        <taxon>Euteleostomi</taxon>
        <taxon>Mammalia</taxon>
        <taxon>Eutheria</taxon>
        <taxon>Euarchontoglires</taxon>
        <taxon>Primates</taxon>
        <taxon>Haplorrhini</taxon>
        <taxon>Platyrrhini</taxon>
        <taxon>Aotidae</taxon>
        <taxon>Aotus</taxon>
    </lineage>
</organism>
<reference evidence="7" key="2">
    <citation type="submission" date="2025-09" db="UniProtKB">
        <authorList>
            <consortium name="Ensembl"/>
        </authorList>
    </citation>
    <scope>IDENTIFICATION</scope>
</reference>
<evidence type="ECO:0000256" key="5">
    <source>
        <dbReference type="ARBA" id="ARBA00060319"/>
    </source>
</evidence>
<dbReference type="InterPro" id="IPR048280">
    <property type="entry name" value="COX6B-like"/>
</dbReference>
<sequence>MVRFRRVNCFWRLGRFSLLELEPAGRPCSARTRHRALLRRLVACVTLSSLPSTSKGSRTFIPLGMAAPSMKERQVCWGARDEYWKCLDENTDDASQCKKLRSSFESSCPQQWIKYFDKRRDYLKFKEKFEAGEFQPSKTTAKS</sequence>
<comment type="subcellular location">
    <subcellularLocation>
        <location evidence="1">Mitochondrion intermembrane space</location>
    </subcellularLocation>
</comment>
<dbReference type="GO" id="GO:0005758">
    <property type="term" value="C:mitochondrial intermembrane space"/>
    <property type="evidence" value="ECO:0007669"/>
    <property type="project" value="UniProtKB-SubCell"/>
</dbReference>
<dbReference type="PANTHER" id="PTHR46690">
    <property type="entry name" value="CYTOCHROME C OXIDASE ASSEMBLY FACTOR 6 HOMOLOG"/>
    <property type="match status" value="1"/>
</dbReference>
<keyword evidence="8" id="KW-1185">Reference proteome</keyword>
<dbReference type="STRING" id="37293.ENSANAP00000031194"/>
<dbReference type="PANTHER" id="PTHR46690:SF1">
    <property type="entry name" value="CYTOCHROME C OXIDASE ASSEMBLY FACTOR 6 HOMOLOG"/>
    <property type="match status" value="1"/>
</dbReference>